<evidence type="ECO:0000256" key="6">
    <source>
        <dbReference type="ARBA" id="ARBA00022448"/>
    </source>
</evidence>
<dbReference type="SUPFAM" id="SSF90123">
    <property type="entry name" value="ABC transporter transmembrane region"/>
    <property type="match status" value="4"/>
</dbReference>
<sequence>MQKQREASVGVPQLPHHCSQAKEKMKKVNLIGPLTLFRYSDWQDKLFMSFGAIMAITHGSGLPLMMIVFGEMTDRFVNTGGNFSLPGSCVTKGPRSLDPKIDTFSERGHKPDNIKGNLEFKDVHFSYPARPDVKILKGLNLRVESGRTVALVGNSGCGKSTVVQLVQRLYDPDVGRIIIDEKDIRTFSVKYLREIIGVVWGHHSKELAIGKVECFPEPEFASNSNITTQHLQTEKITSINYFNHNLISHLSVVNRPDVGREHCRFTFPLSMLHDDDLPAPPVFRRWRKGKQLKYEAEKIQTMLQFIKANEKGGDEGSGHGKSGRLRAAALQDSQEPGPLFASAASFRWSLNLFFKGSRLSEHSEGKPEFRYSNWLDRLCMVLGTLAAIIHGAGLPLMTLVFGDMTDSFAGAGNFGNITFPNMTNENFAFALKSLLTWALQTGPHVCTDLNQCCSSVVSCTIDRTEYGKKLEKDMTTYAYYYSGIGAGVLIAAYIQVSFWCLAAGRQVHRIRKQFFHAIMQQEIGWFDVHDVGELNTRLTDDVSKINEGIGDKIGMFFQAMATFLTGFIVGFTRGWKLTLVILAVSPVLGLSAAIWAKILSSFTDKELLAYAKAGAVAEEVLAAIRTVIAFGGQKKELERYNKNLEEAKRIGIKKAITANISMGAAFLLMYASYALAFWYGTSLVLSREYSIGQVLTVFFSVLLGTFSIGQASPNIEAFANARGAAYEVFKIIDNKPSINSYSNAGHKPDNIKGNLEFRNVHFHYPSRNEVKILKGLNLKVGSGQTVALVGNSGCGKSTTVQLMQRLYDPTEGMVSIDGQDIRTINVRYLREIIGVVSQEPVLFATTIAENIRYGREDVTMDEIQKAVKEANAYDFIMKLPNKFDTLVGERGAQLSGGQKQRIAIARALVRNPKILLLDEATSALDTESEAVVQAALDKAREGRTTIVIAHRLSTVRNADVIAGLDDGVIVEEGSHDELMGKRGIYFKLVTMQTKGNELELENTPGESLSNIDDLYTSSQDSRSSLIRRKSTRRSIRGSQSQKRKLSTEETLDESVPPVSFWRILKLNITEWPYFVVGVFCAIINGALQPALSVILSRMIGVSVFVHFGDLPIFTRDDDDETKRQKSNLFSLLFLILGIISFITFFLQGFTFGKAGEILTRRLRYLVFRSMLRQDVSWFDDPKNTTGALTTRLANDAAQVKGAVGSRLAVITQNIANLGTGIIISLIYGWQLTLLLLAIVPILAVAGVIEMKMLSGQALKDKKELEGAGKWNSNSLPLLAFVPLVTECSLLQIATEAIENFRTVVSLTREERFEYMYAQSLQAMMYFSFAGCFRFGAYLVAQGIMEFQDVLLVFSAIVFGAMAVGQVSSFAPDYAKAKVSAAHVINIIEKIPLIDSYSMEGLKPSTVEGNVAFNDVVFNYPTRPDVPVLRGLSLEVKKGQTLALVGSSGCGKSTVVQLLERFYDPLAGTVFIDGKEVKQLNVQWLRAHMGIVSQEPILFDCSIGENIAYGDNSRVVSQEEIEHAAKEANIHSFIEMLPDKYNTRVGDKGTQLSGGQKQRIAIARALVRQPHILLLDEATSALDTESEKVVQEALDKAREGRTCIVIAHRLSTIQNADSIVVFQNGRIKEHGTHQQLLAQKGIYFTMAEMDPEVGRIATFRITETREDGFELGVRRSRCTFSAHEELTDLADIVDMVIFLLCMHAARQFRYSDWQDKLFMSFGTIMAITHGSGLPLMMIVFGEMTDRFVNTGGNFSLPGIHLLLRPVPEFGANYLTSIIPAVITFERYAYYYSGLGAGVLIAAYIQVSFWTLAAGRQIKKIRQEFFHAILRQEIGWFDISDITELNTRLTDDISKISEGIGDKVGMFFQAIATFFAGFIVGFIRGWKLTLVIMAISPVLGLSTAVWAKILSAFSDKELAAYAKAGAVAEEALGAIRTVIAFGGQKRELERYQKHLENAKRIGIKKAISANISMGTAFLLIYASYALAFWYGSTLVIAKEYTIGNAITVFFSILIGAFSIGQAAPCIDAFANARGAAYAIFAIIDNDPKIDSFSERGHKPDNIKGNLEFKDVHFSYPARPDVQILKGLNLRVESGRTVALVGNSGCGKSTVVQLVQRLYDPDVGRITIDGQDIRTFNVKYLREIIGVVSQEPVLFATTIAENIRYGRGNVTMDEIKQAVKEANAYEFIMRLPQKFDTLVGERGVQLSGGQKQRIAIARALVRNPKILLLDEATSALDTESEAEVQAALDKAREGRTTIVIAHRLSTVRNADVIAGFDDGIIVEQGSHRELMKKEGVYFRLANTQISGSQIQSEEFKVADEKPPMGLTHPIVRRSLHKSLRSSRQYQNGFDVETSELDESVPPVSFLKILKLNKTEWPYLVVGTLCAVANGALQPAFSVIFSEMIAIFGPGDDEVKQQKCNMFSLLFLGLGIISFFTFFLQGFTFGKAGEILTTRLRLMAFKAMLRQAIGTRLALIAQNTANLGTGIIIAFIYGWQLTLLLLSVVPIIAVSGIVEMKLLAGNAKRDKKELETAGKIATEAIENIRTVVSLTQERKFESMYVEKLYGAYRNSVRKAHVYGLSFSISQAFMYFSYAGCFRFGAYLIVNGHMRFRDVILVFSAIVLGAVALGHASSFAPDYAKAKLSAAHLFKLFERQPLIDSHSEEGLRPDKFEGNVTLNEVVFSYPTRSNVPVLRGLSLEVKKGQTLALVGSSGCGKSTVVQLLERFYDPLAGTVFVEFGFQLLDGHEAKQLNIQWLRAQLGIVSQEPILFDCSIADNIAYGDNSRPVTMPEIVSAAKAANIHPFIETLPHKYETRVGDKGTQLSGGQKQRIAIARALIRHPRILLLDEATSALDTESEKVVQEALDKAREGRTCIVIAHRLSTIQNADSIVVIENGRVREHGTHQQLLAQKGIYFTMVSVQAGTQN</sequence>
<evidence type="ECO:0000256" key="8">
    <source>
        <dbReference type="ARBA" id="ARBA00022490"/>
    </source>
</evidence>
<evidence type="ECO:0000256" key="14">
    <source>
        <dbReference type="ARBA" id="ARBA00022967"/>
    </source>
</evidence>
<feature type="transmembrane region" description="Helical" evidence="29">
    <location>
        <begin position="378"/>
        <end position="401"/>
    </location>
</feature>
<keyword evidence="18" id="KW-0325">Glycoprotein</keyword>
<dbReference type="InterPro" id="IPR036640">
    <property type="entry name" value="ABC1_TM_sf"/>
</dbReference>
<dbReference type="FunFam" id="3.40.50.300:FF:000479">
    <property type="entry name" value="Multidrug resistance protein 1A"/>
    <property type="match status" value="4"/>
</dbReference>
<dbReference type="InterPro" id="IPR039421">
    <property type="entry name" value="Type_1_exporter"/>
</dbReference>
<dbReference type="PROSITE" id="PS50929">
    <property type="entry name" value="ABC_TM1F"/>
    <property type="match status" value="4"/>
</dbReference>
<evidence type="ECO:0000256" key="11">
    <source>
        <dbReference type="ARBA" id="ARBA00022737"/>
    </source>
</evidence>
<keyword evidence="6" id="KW-0813">Transport</keyword>
<dbReference type="InterPro" id="IPR003439">
    <property type="entry name" value="ABC_transporter-like_ATP-bd"/>
</dbReference>
<dbReference type="Proteomes" id="UP001214576">
    <property type="component" value="Unassembled WGS sequence"/>
</dbReference>
<dbReference type="NCBIfam" id="NF008453">
    <property type="entry name" value="PRK11308.1"/>
    <property type="match status" value="5"/>
</dbReference>
<dbReference type="PROSITE" id="PS50893">
    <property type="entry name" value="ABC_TRANSPORTER_2"/>
    <property type="match status" value="5"/>
</dbReference>
<evidence type="ECO:0000256" key="5">
    <source>
        <dbReference type="ARBA" id="ARBA00012189"/>
    </source>
</evidence>
<evidence type="ECO:0000256" key="10">
    <source>
        <dbReference type="ARBA" id="ARBA00022692"/>
    </source>
</evidence>
<evidence type="ECO:0000256" key="21">
    <source>
        <dbReference type="ARBA" id="ARBA00050228"/>
    </source>
</evidence>
<feature type="transmembrane region" description="Helical" evidence="29">
    <location>
        <begin position="1788"/>
        <end position="1811"/>
    </location>
</feature>
<evidence type="ECO:0000256" key="27">
    <source>
        <dbReference type="ARBA" id="ARBA00084064"/>
    </source>
</evidence>
<feature type="domain" description="ABC transmembrane type-1" evidence="31">
    <location>
        <begin position="2377"/>
        <end position="2636"/>
    </location>
</feature>
<dbReference type="InterPro" id="IPR003593">
    <property type="entry name" value="AAA+_ATPase"/>
</dbReference>
<dbReference type="GO" id="GO:0016324">
    <property type="term" value="C:apical plasma membrane"/>
    <property type="evidence" value="ECO:0007669"/>
    <property type="project" value="UniProtKB-SubCell"/>
</dbReference>
<accession>A0AAD4YE05</accession>
<dbReference type="GO" id="GO:0140326">
    <property type="term" value="F:ATPase-coupled intramembrane lipid transporter activity"/>
    <property type="evidence" value="ECO:0007669"/>
    <property type="project" value="UniProtKB-EC"/>
</dbReference>
<feature type="transmembrane region" description="Helical" evidence="29">
    <location>
        <begin position="2418"/>
        <end position="2444"/>
    </location>
</feature>
<organism evidence="32 33">
    <name type="scientific">Ovis ammon polii</name>
    <dbReference type="NCBI Taxonomy" id="230172"/>
    <lineage>
        <taxon>Eukaryota</taxon>
        <taxon>Metazoa</taxon>
        <taxon>Chordata</taxon>
        <taxon>Craniata</taxon>
        <taxon>Vertebrata</taxon>
        <taxon>Euteleostomi</taxon>
        <taxon>Mammalia</taxon>
        <taxon>Eutheria</taxon>
        <taxon>Laurasiatheria</taxon>
        <taxon>Artiodactyla</taxon>
        <taxon>Ruminantia</taxon>
        <taxon>Pecora</taxon>
        <taxon>Bovidae</taxon>
        <taxon>Caprinae</taxon>
        <taxon>Ovis</taxon>
    </lineage>
</organism>
<dbReference type="GO" id="GO:0005743">
    <property type="term" value="C:mitochondrial inner membrane"/>
    <property type="evidence" value="ECO:0007669"/>
    <property type="project" value="TreeGrafter"/>
</dbReference>
<evidence type="ECO:0000256" key="29">
    <source>
        <dbReference type="SAM" id="Phobius"/>
    </source>
</evidence>
<evidence type="ECO:0000256" key="24">
    <source>
        <dbReference type="ARBA" id="ARBA00070919"/>
    </source>
</evidence>
<feature type="transmembrane region" description="Helical" evidence="29">
    <location>
        <begin position="577"/>
        <end position="596"/>
    </location>
</feature>
<feature type="transmembrane region" description="Helical" evidence="29">
    <location>
        <begin position="656"/>
        <end position="679"/>
    </location>
</feature>
<dbReference type="FunFam" id="1.20.1560.10:FF:000083">
    <property type="entry name" value="phosphatidylcholine translocator ABCB4 isoform X7"/>
    <property type="match status" value="1"/>
</dbReference>
<feature type="transmembrane region" description="Helical" evidence="29">
    <location>
        <begin position="1716"/>
        <end position="1739"/>
    </location>
</feature>
<evidence type="ECO:0000313" key="33">
    <source>
        <dbReference type="Proteomes" id="UP001214576"/>
    </source>
</evidence>
<dbReference type="InterPro" id="IPR027417">
    <property type="entry name" value="P-loop_NTPase"/>
</dbReference>
<evidence type="ECO:0000256" key="9">
    <source>
        <dbReference type="ARBA" id="ARBA00022553"/>
    </source>
</evidence>
<feature type="transmembrane region" description="Helical" evidence="29">
    <location>
        <begin position="1071"/>
        <end position="1088"/>
    </location>
</feature>
<dbReference type="CDD" id="cd03249">
    <property type="entry name" value="ABC_MTABC3_MDL1_MDL2"/>
    <property type="match status" value="4"/>
</dbReference>
<evidence type="ECO:0000256" key="18">
    <source>
        <dbReference type="ARBA" id="ARBA00023180"/>
    </source>
</evidence>
<feature type="domain" description="ABC transporter" evidence="30">
    <location>
        <begin position="118"/>
        <end position="352"/>
    </location>
</feature>
<dbReference type="InterPro" id="IPR011527">
    <property type="entry name" value="ABC1_TM_dom"/>
</dbReference>
<keyword evidence="9" id="KW-0597">Phosphoprotein</keyword>
<comment type="catalytic activity">
    <reaction evidence="22">
        <text>a sphingomyelin(in) + ATP + H2O = a sphingomyelin(out) + ADP + phosphate + H(+)</text>
        <dbReference type="Rhea" id="RHEA:38903"/>
        <dbReference type="ChEBI" id="CHEBI:15377"/>
        <dbReference type="ChEBI" id="CHEBI:15378"/>
        <dbReference type="ChEBI" id="CHEBI:17636"/>
        <dbReference type="ChEBI" id="CHEBI:30616"/>
        <dbReference type="ChEBI" id="CHEBI:43474"/>
        <dbReference type="ChEBI" id="CHEBI:456216"/>
    </reaction>
    <physiologicalReaction direction="left-to-right" evidence="22">
        <dbReference type="Rhea" id="RHEA:38904"/>
    </physiologicalReaction>
</comment>
<keyword evidence="16" id="KW-0445">Lipid transport</keyword>
<feature type="transmembrane region" description="Helical" evidence="29">
    <location>
        <begin position="1349"/>
        <end position="1370"/>
    </location>
</feature>
<comment type="subcellular location">
    <subcellularLocation>
        <location evidence="3">Apical cell membrane</location>
        <topology evidence="3">Multi-pass membrane protein</topology>
    </subcellularLocation>
    <subcellularLocation>
        <location evidence="1">Cytoplasmic vesicle</location>
        <location evidence="1">Clathrin-coated vesicle</location>
    </subcellularLocation>
    <subcellularLocation>
        <location evidence="2">Membrane raft</location>
    </subcellularLocation>
</comment>
<feature type="domain" description="ABC transporter" evidence="30">
    <location>
        <begin position="2671"/>
        <end position="2916"/>
    </location>
</feature>
<feature type="domain" description="ABC transmembrane type-1" evidence="31">
    <location>
        <begin position="1075"/>
        <end position="1375"/>
    </location>
</feature>
<evidence type="ECO:0000256" key="7">
    <source>
        <dbReference type="ARBA" id="ARBA00022475"/>
    </source>
</evidence>
<dbReference type="Gene3D" id="3.40.50.300">
    <property type="entry name" value="P-loop containing nucleotide triphosphate hydrolases"/>
    <property type="match status" value="5"/>
</dbReference>
<dbReference type="PANTHER" id="PTHR43394">
    <property type="entry name" value="ATP-DEPENDENT PERMEASE MDL1, MITOCHONDRIAL"/>
    <property type="match status" value="1"/>
</dbReference>
<dbReference type="SUPFAM" id="SSF52540">
    <property type="entry name" value="P-loop containing nucleoside triphosphate hydrolases"/>
    <property type="match status" value="5"/>
</dbReference>
<evidence type="ECO:0000256" key="16">
    <source>
        <dbReference type="ARBA" id="ARBA00023055"/>
    </source>
</evidence>
<comment type="catalytic activity">
    <reaction evidence="20">
        <text>ATP + H2O + phospholipidSide 1 = ADP + phosphate + phospholipidSide 2.</text>
        <dbReference type="EC" id="7.6.2.1"/>
    </reaction>
</comment>
<evidence type="ECO:0000256" key="23">
    <source>
        <dbReference type="ARBA" id="ARBA00052554"/>
    </source>
</evidence>
<feature type="transmembrane region" description="Helical" evidence="29">
    <location>
        <begin position="2610"/>
        <end position="2631"/>
    </location>
</feature>
<evidence type="ECO:0000256" key="4">
    <source>
        <dbReference type="ARBA" id="ARBA00007577"/>
    </source>
</evidence>
<dbReference type="EMBL" id="JAKZEL010000005">
    <property type="protein sequence ID" value="KAI4543822.1"/>
    <property type="molecule type" value="Genomic_DNA"/>
</dbReference>
<feature type="transmembrane region" description="Helical" evidence="29">
    <location>
        <begin position="1862"/>
        <end position="1881"/>
    </location>
</feature>
<keyword evidence="14" id="KW-1278">Translocase</keyword>
<feature type="transmembrane region" description="Helical" evidence="29">
    <location>
        <begin position="1322"/>
        <end position="1343"/>
    </location>
</feature>
<keyword evidence="19" id="KW-0968">Cytoplasmic vesicle</keyword>
<feature type="transmembrane region" description="Helical" evidence="29">
    <location>
        <begin position="1226"/>
        <end position="1248"/>
    </location>
</feature>
<evidence type="ECO:0000256" key="17">
    <source>
        <dbReference type="ARBA" id="ARBA00023136"/>
    </source>
</evidence>
<evidence type="ECO:0000256" key="25">
    <source>
        <dbReference type="ARBA" id="ARBA00079379"/>
    </source>
</evidence>
<dbReference type="FunFam" id="1.20.1560.10:FF:000043">
    <property type="entry name" value="Multidrug resistance protein 1A"/>
    <property type="match status" value="1"/>
</dbReference>
<evidence type="ECO:0000256" key="13">
    <source>
        <dbReference type="ARBA" id="ARBA00022840"/>
    </source>
</evidence>
<evidence type="ECO:0000256" key="3">
    <source>
        <dbReference type="ARBA" id="ARBA00004424"/>
    </source>
</evidence>
<evidence type="ECO:0000256" key="28">
    <source>
        <dbReference type="SAM" id="MobiDB-lite"/>
    </source>
</evidence>
<evidence type="ECO:0000256" key="12">
    <source>
        <dbReference type="ARBA" id="ARBA00022741"/>
    </source>
</evidence>
<dbReference type="Gene3D" id="1.20.1560.10">
    <property type="entry name" value="ABC transporter type 1, transmembrane domain"/>
    <property type="match status" value="3"/>
</dbReference>
<feature type="transmembrane region" description="Helical" evidence="29">
    <location>
        <begin position="2000"/>
        <end position="2021"/>
    </location>
</feature>
<keyword evidence="8" id="KW-0963">Cytoplasm</keyword>
<dbReference type="GO" id="GO:0005524">
    <property type="term" value="F:ATP binding"/>
    <property type="evidence" value="ECO:0007669"/>
    <property type="project" value="UniProtKB-KW"/>
</dbReference>
<dbReference type="Pfam" id="PF00664">
    <property type="entry name" value="ABC_membrane"/>
    <property type="match status" value="4"/>
</dbReference>
<dbReference type="GO" id="GO:0090374">
    <property type="term" value="P:oligopeptide export from mitochondrion"/>
    <property type="evidence" value="ECO:0007669"/>
    <property type="project" value="TreeGrafter"/>
</dbReference>
<feature type="domain" description="ABC transporter" evidence="30">
    <location>
        <begin position="755"/>
        <end position="991"/>
    </location>
</feature>
<dbReference type="EC" id="7.6.2.1" evidence="5"/>
<feature type="transmembrane region" description="Helical" evidence="29">
    <location>
        <begin position="1967"/>
        <end position="1988"/>
    </location>
</feature>
<dbReference type="PROSITE" id="PS00211">
    <property type="entry name" value="ABC_TRANSPORTER_1"/>
    <property type="match status" value="4"/>
</dbReference>
<comment type="catalytic activity">
    <reaction evidence="21">
        <text>a 1,2-diacyl-sn-glycero-3-phosphocholine(in) + ATP + H2O = a 1,2-diacyl-sn-glycero-3-phosphocholine(out) + ADP + phosphate + H(+)</text>
        <dbReference type="Rhea" id="RHEA:66272"/>
        <dbReference type="ChEBI" id="CHEBI:15377"/>
        <dbReference type="ChEBI" id="CHEBI:15378"/>
        <dbReference type="ChEBI" id="CHEBI:30616"/>
        <dbReference type="ChEBI" id="CHEBI:43474"/>
        <dbReference type="ChEBI" id="CHEBI:57643"/>
        <dbReference type="ChEBI" id="CHEBI:456216"/>
    </reaction>
    <physiologicalReaction direction="left-to-right" evidence="21">
        <dbReference type="Rhea" id="RHEA:66273"/>
    </physiologicalReaction>
</comment>
<evidence type="ECO:0000256" key="22">
    <source>
        <dbReference type="ARBA" id="ARBA00052070"/>
    </source>
</evidence>
<evidence type="ECO:0000313" key="32">
    <source>
        <dbReference type="EMBL" id="KAI4543822.1"/>
    </source>
</evidence>
<keyword evidence="10 29" id="KW-0812">Transmembrane</keyword>
<feature type="transmembrane region" description="Helical" evidence="29">
    <location>
        <begin position="1887"/>
        <end position="1905"/>
    </location>
</feature>
<feature type="transmembrane region" description="Helical" evidence="29">
    <location>
        <begin position="1126"/>
        <end position="1146"/>
    </location>
</feature>
<dbReference type="SMART" id="SM00382">
    <property type="entry name" value="AAA"/>
    <property type="match status" value="5"/>
</dbReference>
<comment type="catalytic activity">
    <reaction evidence="23">
        <text>a 1,2-diacyl-sn-glycero-3-phosphoethanolamine(in) + ATP + H2O = a 1,2-diacyl-sn-glycero-3-phosphoethanolamine(out) + ADP + phosphate + H(+)</text>
        <dbReference type="Rhea" id="RHEA:36439"/>
        <dbReference type="ChEBI" id="CHEBI:15377"/>
        <dbReference type="ChEBI" id="CHEBI:15378"/>
        <dbReference type="ChEBI" id="CHEBI:30616"/>
        <dbReference type="ChEBI" id="CHEBI:43474"/>
        <dbReference type="ChEBI" id="CHEBI:64612"/>
        <dbReference type="ChEBI" id="CHEBI:456216"/>
    </reaction>
    <physiologicalReaction direction="left-to-right" evidence="23">
        <dbReference type="Rhea" id="RHEA:36440"/>
    </physiologicalReaction>
</comment>
<keyword evidence="11" id="KW-0677">Repeat</keyword>
<keyword evidence="33" id="KW-1185">Reference proteome</keyword>
<feature type="domain" description="ABC transmembrane type-1" evidence="31">
    <location>
        <begin position="381"/>
        <end position="720"/>
    </location>
</feature>
<evidence type="ECO:0000256" key="15">
    <source>
        <dbReference type="ARBA" id="ARBA00022989"/>
    </source>
</evidence>
<comment type="similarity">
    <text evidence="4">Belongs to the ABC transporter superfamily. ABCB family. Multidrug resistance exporter (TC 3.A.1.201) subfamily.</text>
</comment>
<feature type="transmembrane region" description="Helical" evidence="29">
    <location>
        <begin position="553"/>
        <end position="571"/>
    </location>
</feature>
<dbReference type="FunFam" id="1.20.1560.10:FF:000018">
    <property type="entry name" value="ATP-binding cassette subfamily B member 11"/>
    <property type="match status" value="1"/>
</dbReference>
<evidence type="ECO:0000256" key="20">
    <source>
        <dbReference type="ARBA" id="ARBA00034036"/>
    </source>
</evidence>
<dbReference type="NCBIfam" id="NF007739">
    <property type="entry name" value="PRK10419.1"/>
    <property type="match status" value="5"/>
</dbReference>
<evidence type="ECO:0000256" key="2">
    <source>
        <dbReference type="ARBA" id="ARBA00004285"/>
    </source>
</evidence>
<dbReference type="CDD" id="cd18558">
    <property type="entry name" value="ABC_6TM_Pgp_ABCB1"/>
    <property type="match status" value="1"/>
</dbReference>
<keyword evidence="13" id="KW-0067">ATP-binding</keyword>
<feature type="compositionally biased region" description="Basic residues" evidence="28">
    <location>
        <begin position="1026"/>
        <end position="1035"/>
    </location>
</feature>
<dbReference type="CDD" id="cd18578">
    <property type="entry name" value="ABC_6TM_Pgp_ABCB1_D2_like"/>
    <property type="match status" value="2"/>
</dbReference>
<proteinExistence type="inferred from homology"/>
<keyword evidence="17 29" id="KW-0472">Membrane</keyword>
<evidence type="ECO:0000256" key="19">
    <source>
        <dbReference type="ARBA" id="ARBA00023329"/>
    </source>
</evidence>
<dbReference type="NCBIfam" id="NF010167">
    <property type="entry name" value="PRK13648.1"/>
    <property type="match status" value="5"/>
</dbReference>
<dbReference type="GO" id="GO:0016887">
    <property type="term" value="F:ATP hydrolysis activity"/>
    <property type="evidence" value="ECO:0007669"/>
    <property type="project" value="InterPro"/>
</dbReference>
<name>A0AAD4YE05_OVIAM</name>
<gene>
    <name evidence="32" type="ORF">MG293_006616</name>
</gene>
<feature type="domain" description="ABC transporter" evidence="30">
    <location>
        <begin position="1410"/>
        <end position="1648"/>
    </location>
</feature>
<feature type="region of interest" description="Disordered" evidence="28">
    <location>
        <begin position="1026"/>
        <end position="1048"/>
    </location>
</feature>
<evidence type="ECO:0000256" key="26">
    <source>
        <dbReference type="ARBA" id="ARBA00080656"/>
    </source>
</evidence>
<evidence type="ECO:0000256" key="1">
    <source>
        <dbReference type="ARBA" id="ARBA00004132"/>
    </source>
</evidence>
<reference evidence="32" key="1">
    <citation type="submission" date="2022-03" db="EMBL/GenBank/DDBJ databases">
        <title>Genomic analyses of argali, domestic sheep and their hybrids provide insights into chromosomal evolution, heterosis and genetic basis of agronomic traits.</title>
        <authorList>
            <person name="Li M."/>
        </authorList>
    </citation>
    <scope>NUCLEOTIDE SEQUENCE</scope>
    <source>
        <strain evidence="32">CAU-MHL-2022a</strain>
        <tissue evidence="32">Skin</tissue>
    </source>
</reference>
<feature type="domain" description="ABC transporter" evidence="30">
    <location>
        <begin position="2064"/>
        <end position="2300"/>
    </location>
</feature>
<protein>
    <recommendedName>
        <fullName evidence="24">Phosphatidylcholine translocator ABCB4</fullName>
        <ecNumber evidence="5">7.6.2.1</ecNumber>
    </recommendedName>
    <alternativeName>
        <fullName evidence="27">ATP-binding cassette sub-family B member 4</fullName>
    </alternativeName>
    <alternativeName>
        <fullName evidence="25">Multidrug resistance protein 3</fullName>
    </alternativeName>
    <alternativeName>
        <fullName evidence="26">p-glycoprotein 3</fullName>
    </alternativeName>
</protein>
<feature type="transmembrane region" description="Helical" evidence="29">
    <location>
        <begin position="478"/>
        <end position="502"/>
    </location>
</feature>
<dbReference type="PANTHER" id="PTHR43394:SF28">
    <property type="entry name" value="ATP-BINDING CASSETTE SUBFAMILY B MEMBER 1"/>
    <property type="match status" value="1"/>
</dbReference>
<keyword evidence="7" id="KW-1003">Cell membrane</keyword>
<feature type="transmembrane region" description="Helical" evidence="29">
    <location>
        <begin position="46"/>
        <end position="69"/>
    </location>
</feature>
<feature type="transmembrane region" description="Helical" evidence="29">
    <location>
        <begin position="2571"/>
        <end position="2590"/>
    </location>
</feature>
<dbReference type="FunFam" id="1.20.1560.10:FF:000046">
    <property type="entry name" value="ATP-binding cassette subfamily B member 11"/>
    <property type="match status" value="1"/>
</dbReference>
<keyword evidence="15 29" id="KW-1133">Transmembrane helix</keyword>
<dbReference type="InterPro" id="IPR017871">
    <property type="entry name" value="ABC_transporter-like_CS"/>
</dbReference>
<evidence type="ECO:0000259" key="30">
    <source>
        <dbReference type="PROSITE" id="PS50893"/>
    </source>
</evidence>
<dbReference type="GO" id="GO:0015421">
    <property type="term" value="F:ABC-type oligopeptide transporter activity"/>
    <property type="evidence" value="ECO:0007669"/>
    <property type="project" value="TreeGrafter"/>
</dbReference>
<comment type="caution">
    <text evidence="32">The sequence shown here is derived from an EMBL/GenBank/DDBJ whole genome shotgun (WGS) entry which is preliminary data.</text>
</comment>
<feature type="domain" description="ABC transmembrane type-1" evidence="31">
    <location>
        <begin position="1720"/>
        <end position="2029"/>
    </location>
</feature>
<feature type="transmembrane region" description="Helical" evidence="29">
    <location>
        <begin position="2495"/>
        <end position="2516"/>
    </location>
</feature>
<dbReference type="GO" id="GO:0030136">
    <property type="term" value="C:clathrin-coated vesicle"/>
    <property type="evidence" value="ECO:0007669"/>
    <property type="project" value="UniProtKB-SubCell"/>
</dbReference>
<dbReference type="Pfam" id="PF00005">
    <property type="entry name" value="ABC_tran"/>
    <property type="match status" value="5"/>
</dbReference>
<keyword evidence="12" id="KW-0547">Nucleotide-binding</keyword>
<evidence type="ECO:0000259" key="31">
    <source>
        <dbReference type="PROSITE" id="PS50929"/>
    </source>
</evidence>
<dbReference type="GO" id="GO:0045121">
    <property type="term" value="C:membrane raft"/>
    <property type="evidence" value="ECO:0007669"/>
    <property type="project" value="UniProtKB-SubCell"/>
</dbReference>